<dbReference type="GO" id="GO:0000166">
    <property type="term" value="F:nucleotide binding"/>
    <property type="evidence" value="ECO:0007669"/>
    <property type="project" value="UniProtKB-KW"/>
</dbReference>
<evidence type="ECO:0000256" key="4">
    <source>
        <dbReference type="ARBA" id="ARBA00022723"/>
    </source>
</evidence>
<evidence type="ECO:0000256" key="6">
    <source>
        <dbReference type="ARBA" id="ARBA00022801"/>
    </source>
</evidence>
<keyword evidence="7" id="KW-0460">Magnesium</keyword>
<proteinExistence type="inferred from homology"/>
<dbReference type="Gene3D" id="3.40.50.1000">
    <property type="entry name" value="HAD superfamily/HAD-like"/>
    <property type="match status" value="1"/>
</dbReference>
<dbReference type="GO" id="GO:0000287">
    <property type="term" value="F:magnesium ion binding"/>
    <property type="evidence" value="ECO:0007669"/>
    <property type="project" value="InterPro"/>
</dbReference>
<evidence type="ECO:0000313" key="9">
    <source>
        <dbReference type="EMBL" id="HIV38325.1"/>
    </source>
</evidence>
<dbReference type="InterPro" id="IPR006434">
    <property type="entry name" value="Pyrimidine_nucleotidase_eu"/>
</dbReference>
<evidence type="ECO:0000313" key="10">
    <source>
        <dbReference type="Proteomes" id="UP000886814"/>
    </source>
</evidence>
<comment type="similarity">
    <text evidence="2">Belongs to the pyrimidine 5'-nucleotidase family.</text>
</comment>
<sequence>MEKIKKALSRSRGILVTDFDRTLTLSGSSLHGAVHVLGEDSGLAMGKDKIFQTLGKSVLSQAKKGQETETFRKMAEDWWREQMELYVREGISEETLRKAAQLLPPRMETLELLKLCSEEDLPVWIVSAGLGNVIRFWLEIRGFSHKGIRVLANELYYAENLPGAYGEIITPWNKKERFFETADPAEDQKLIFLGDKREDLRWRKNNEDSYLVRGEEIVKIEEFP</sequence>
<keyword evidence="4" id="KW-0479">Metal-binding</keyword>
<keyword evidence="8" id="KW-0546">Nucleotide metabolism</keyword>
<dbReference type="InterPro" id="IPR036412">
    <property type="entry name" value="HAD-like_sf"/>
</dbReference>
<dbReference type="GO" id="GO:0009117">
    <property type="term" value="P:nucleotide metabolic process"/>
    <property type="evidence" value="ECO:0007669"/>
    <property type="project" value="UniProtKB-KW"/>
</dbReference>
<evidence type="ECO:0000256" key="3">
    <source>
        <dbReference type="ARBA" id="ARBA00012643"/>
    </source>
</evidence>
<evidence type="ECO:0000256" key="2">
    <source>
        <dbReference type="ARBA" id="ARBA00008389"/>
    </source>
</evidence>
<reference evidence="9" key="1">
    <citation type="journal article" date="2021" name="PeerJ">
        <title>Extensive microbial diversity within the chicken gut microbiome revealed by metagenomics and culture.</title>
        <authorList>
            <person name="Gilroy R."/>
            <person name="Ravi A."/>
            <person name="Getino M."/>
            <person name="Pursley I."/>
            <person name="Horton D.L."/>
            <person name="Alikhan N.F."/>
            <person name="Baker D."/>
            <person name="Gharbi K."/>
            <person name="Hall N."/>
            <person name="Watson M."/>
            <person name="Adriaenssens E.M."/>
            <person name="Foster-Nyarko E."/>
            <person name="Jarju S."/>
            <person name="Secka A."/>
            <person name="Antonio M."/>
            <person name="Oren A."/>
            <person name="Chaudhuri R.R."/>
            <person name="La Ragione R."/>
            <person name="Hildebrand F."/>
            <person name="Pallen M.J."/>
        </authorList>
    </citation>
    <scope>NUCLEOTIDE SEQUENCE</scope>
    <source>
        <strain evidence="9">CHK195-9823</strain>
    </source>
</reference>
<dbReference type="EMBL" id="DXIQ01000028">
    <property type="protein sequence ID" value="HIV38325.1"/>
    <property type="molecule type" value="Genomic_DNA"/>
</dbReference>
<name>A0A9D1TEX2_9FIRM</name>
<dbReference type="Proteomes" id="UP000886814">
    <property type="component" value="Unassembled WGS sequence"/>
</dbReference>
<organism evidence="9 10">
    <name type="scientific">Candidatus Blautia stercorigallinarum</name>
    <dbReference type="NCBI Taxonomy" id="2838501"/>
    <lineage>
        <taxon>Bacteria</taxon>
        <taxon>Bacillati</taxon>
        <taxon>Bacillota</taxon>
        <taxon>Clostridia</taxon>
        <taxon>Lachnospirales</taxon>
        <taxon>Lachnospiraceae</taxon>
        <taxon>Blautia</taxon>
    </lineage>
</organism>
<dbReference type="PANTHER" id="PTHR13045">
    <property type="entry name" value="5'-NUCLEOTIDASE"/>
    <property type="match status" value="1"/>
</dbReference>
<dbReference type="EC" id="3.1.3.5" evidence="3"/>
<dbReference type="SUPFAM" id="SSF56784">
    <property type="entry name" value="HAD-like"/>
    <property type="match status" value="1"/>
</dbReference>
<dbReference type="AlphaFoldDB" id="A0A9D1TEX2"/>
<comment type="caution">
    <text evidence="9">The sequence shown here is derived from an EMBL/GenBank/DDBJ whole genome shotgun (WGS) entry which is preliminary data.</text>
</comment>
<evidence type="ECO:0000256" key="7">
    <source>
        <dbReference type="ARBA" id="ARBA00022842"/>
    </source>
</evidence>
<evidence type="ECO:0000256" key="8">
    <source>
        <dbReference type="ARBA" id="ARBA00023080"/>
    </source>
</evidence>
<keyword evidence="6 9" id="KW-0378">Hydrolase</keyword>
<evidence type="ECO:0000256" key="1">
    <source>
        <dbReference type="ARBA" id="ARBA00000815"/>
    </source>
</evidence>
<comment type="catalytic activity">
    <reaction evidence="1">
        <text>a ribonucleoside 5'-phosphate + H2O = a ribonucleoside + phosphate</text>
        <dbReference type="Rhea" id="RHEA:12484"/>
        <dbReference type="ChEBI" id="CHEBI:15377"/>
        <dbReference type="ChEBI" id="CHEBI:18254"/>
        <dbReference type="ChEBI" id="CHEBI:43474"/>
        <dbReference type="ChEBI" id="CHEBI:58043"/>
        <dbReference type="EC" id="3.1.3.5"/>
    </reaction>
</comment>
<dbReference type="Pfam" id="PF05822">
    <property type="entry name" value="UMPH-1"/>
    <property type="match status" value="1"/>
</dbReference>
<dbReference type="PANTHER" id="PTHR13045:SF0">
    <property type="entry name" value="7-METHYLGUANOSINE PHOSPHATE-SPECIFIC 5'-NUCLEOTIDASE"/>
    <property type="match status" value="1"/>
</dbReference>
<dbReference type="InterPro" id="IPR023214">
    <property type="entry name" value="HAD_sf"/>
</dbReference>
<gene>
    <name evidence="9" type="ORF">H9747_04900</name>
</gene>
<dbReference type="GO" id="GO:0005737">
    <property type="term" value="C:cytoplasm"/>
    <property type="evidence" value="ECO:0007669"/>
    <property type="project" value="InterPro"/>
</dbReference>
<keyword evidence="5" id="KW-0547">Nucleotide-binding</keyword>
<protein>
    <recommendedName>
        <fullName evidence="3">5'-nucleotidase</fullName>
        <ecNumber evidence="3">3.1.3.5</ecNumber>
    </recommendedName>
</protein>
<accession>A0A9D1TEX2</accession>
<evidence type="ECO:0000256" key="5">
    <source>
        <dbReference type="ARBA" id="ARBA00022741"/>
    </source>
</evidence>
<dbReference type="GO" id="GO:0008253">
    <property type="term" value="F:5'-nucleotidase activity"/>
    <property type="evidence" value="ECO:0007669"/>
    <property type="project" value="UniProtKB-EC"/>
</dbReference>
<reference evidence="9" key="2">
    <citation type="submission" date="2021-04" db="EMBL/GenBank/DDBJ databases">
        <authorList>
            <person name="Gilroy R."/>
        </authorList>
    </citation>
    <scope>NUCLEOTIDE SEQUENCE</scope>
    <source>
        <strain evidence="9">CHK195-9823</strain>
    </source>
</reference>